<organism evidence="10 11">
    <name type="scientific">Lichenicola cladoniae</name>
    <dbReference type="NCBI Taxonomy" id="1484109"/>
    <lineage>
        <taxon>Bacteria</taxon>
        <taxon>Pseudomonadati</taxon>
        <taxon>Pseudomonadota</taxon>
        <taxon>Alphaproteobacteria</taxon>
        <taxon>Acetobacterales</taxon>
        <taxon>Acetobacteraceae</taxon>
        <taxon>Lichenicola</taxon>
    </lineage>
</organism>
<evidence type="ECO:0000256" key="5">
    <source>
        <dbReference type="ARBA" id="ARBA00022741"/>
    </source>
</evidence>
<dbReference type="PANTHER" id="PTHR43790:SF3">
    <property type="entry name" value="D-ALLOSE IMPORT ATP-BINDING PROTEIN ALSA-RELATED"/>
    <property type="match status" value="1"/>
</dbReference>
<dbReference type="InterPro" id="IPR027417">
    <property type="entry name" value="P-loop_NTPase"/>
</dbReference>
<gene>
    <name evidence="10" type="ORF">HN018_18105</name>
</gene>
<keyword evidence="8" id="KW-0472">Membrane</keyword>
<dbReference type="GO" id="GO:0005524">
    <property type="term" value="F:ATP binding"/>
    <property type="evidence" value="ECO:0007669"/>
    <property type="project" value="UniProtKB-KW"/>
</dbReference>
<dbReference type="InterPro" id="IPR003593">
    <property type="entry name" value="AAA+_ATPase"/>
</dbReference>
<dbReference type="EMBL" id="CP053708">
    <property type="protein sequence ID" value="QKE92780.1"/>
    <property type="molecule type" value="Genomic_DNA"/>
</dbReference>
<keyword evidence="11" id="KW-1185">Reference proteome</keyword>
<dbReference type="PROSITE" id="PS50893">
    <property type="entry name" value="ABC_TRANSPORTER_2"/>
    <property type="match status" value="2"/>
</dbReference>
<evidence type="ECO:0000313" key="10">
    <source>
        <dbReference type="EMBL" id="QKE92780.1"/>
    </source>
</evidence>
<keyword evidence="2" id="KW-1003">Cell membrane</keyword>
<evidence type="ECO:0000259" key="9">
    <source>
        <dbReference type="PROSITE" id="PS50893"/>
    </source>
</evidence>
<keyword evidence="3" id="KW-0762">Sugar transport</keyword>
<dbReference type="KEGG" id="lck:HN018_18105"/>
<proteinExistence type="predicted"/>
<keyword evidence="1" id="KW-0813">Transport</keyword>
<dbReference type="AlphaFoldDB" id="A0A6M8HWS5"/>
<evidence type="ECO:0000256" key="1">
    <source>
        <dbReference type="ARBA" id="ARBA00022448"/>
    </source>
</evidence>
<dbReference type="InterPro" id="IPR017871">
    <property type="entry name" value="ABC_transporter-like_CS"/>
</dbReference>
<dbReference type="CDD" id="cd03215">
    <property type="entry name" value="ABC_Carb_Monos_II"/>
    <property type="match status" value="1"/>
</dbReference>
<keyword evidence="4" id="KW-0677">Repeat</keyword>
<reference evidence="10 11" key="1">
    <citation type="journal article" date="2014" name="World J. Microbiol. Biotechnol.">
        <title>Biodiversity and physiological characteristics of Antarctic and Arctic lichens-associated bacteria.</title>
        <authorList>
            <person name="Lee Y.M."/>
            <person name="Kim E.H."/>
            <person name="Lee H.K."/>
            <person name="Hong S.G."/>
        </authorList>
    </citation>
    <scope>NUCLEOTIDE SEQUENCE [LARGE SCALE GENOMIC DNA]</scope>
    <source>
        <strain evidence="10 11">PAMC 26569</strain>
    </source>
</reference>
<dbReference type="InterPro" id="IPR003439">
    <property type="entry name" value="ABC_transporter-like_ATP-bd"/>
</dbReference>
<keyword evidence="5" id="KW-0547">Nucleotide-binding</keyword>
<dbReference type="SMART" id="SM00382">
    <property type="entry name" value="AAA"/>
    <property type="match status" value="2"/>
</dbReference>
<dbReference type="Pfam" id="PF00005">
    <property type="entry name" value="ABC_tran"/>
    <property type="match status" value="2"/>
</dbReference>
<dbReference type="Gene3D" id="3.40.50.300">
    <property type="entry name" value="P-loop containing nucleotide triphosphate hydrolases"/>
    <property type="match status" value="2"/>
</dbReference>
<protein>
    <submittedName>
        <fullName evidence="10">Sugar ABC transporter ATP-binding protein</fullName>
    </submittedName>
</protein>
<evidence type="ECO:0000256" key="7">
    <source>
        <dbReference type="ARBA" id="ARBA00022967"/>
    </source>
</evidence>
<evidence type="ECO:0000256" key="8">
    <source>
        <dbReference type="ARBA" id="ARBA00023136"/>
    </source>
</evidence>
<dbReference type="GO" id="GO:0016887">
    <property type="term" value="F:ATP hydrolysis activity"/>
    <property type="evidence" value="ECO:0007669"/>
    <property type="project" value="InterPro"/>
</dbReference>
<evidence type="ECO:0000256" key="3">
    <source>
        <dbReference type="ARBA" id="ARBA00022597"/>
    </source>
</evidence>
<sequence length="520" mass="56162">MSTQTLHHPATQATPDDAILRIEHLTKVYGAFSALSDVTLDVQRGSIHGLLGENGAGKSTLVGLIAGMRSPTGGRIVFDGHEMQGADVKAMEQAGVFLVTQEPMIVGQLSVAENLLLGHWPARRGFINWKRLQAQARLMLEGVQIDPNALADDLRAVDRRKLNILRALFSGGRLIILDEPTTALTMRDRAVLFDFMRELKSQGITFIFISHYNEEILDICDAVTVLRDGKLAGGSDTLADMSSAHLSELVLGRGLELFRRDRTRPEGEQAGNSLQVDGVVAPNVRVQSFAIARGEVVGFAGLLGSGAKEFAQTLFGLNPATAGRLHADETHVACSLPTTPSRALARGIAYLSDDRRRDGVVGLLSIGNNISLSSLPALSLFGFVRRQAETSMIGRYFRELGVKAPSPDVAVDTLSGGNQQKVCLGRLLATQPQLLILDEPTRGIDVGVKEDVHRMVDALTAQGLSVIVVTTDLDEMSRITDRVCIFLDGEIVETLYGDDITPERLRQAAFSSPITEEVAA</sequence>
<evidence type="ECO:0000256" key="2">
    <source>
        <dbReference type="ARBA" id="ARBA00022475"/>
    </source>
</evidence>
<feature type="domain" description="ABC transporter" evidence="9">
    <location>
        <begin position="20"/>
        <end position="253"/>
    </location>
</feature>
<feature type="domain" description="ABC transporter" evidence="9">
    <location>
        <begin position="268"/>
        <end position="513"/>
    </location>
</feature>
<dbReference type="InterPro" id="IPR050107">
    <property type="entry name" value="ABC_carbohydrate_import_ATPase"/>
</dbReference>
<dbReference type="Proteomes" id="UP000500767">
    <property type="component" value="Chromosome"/>
</dbReference>
<evidence type="ECO:0000313" key="11">
    <source>
        <dbReference type="Proteomes" id="UP000500767"/>
    </source>
</evidence>
<keyword evidence="7" id="KW-1278">Translocase</keyword>
<evidence type="ECO:0000256" key="4">
    <source>
        <dbReference type="ARBA" id="ARBA00022737"/>
    </source>
</evidence>
<dbReference type="PANTHER" id="PTHR43790">
    <property type="entry name" value="CARBOHYDRATE TRANSPORT ATP-BINDING PROTEIN MG119-RELATED"/>
    <property type="match status" value="1"/>
</dbReference>
<dbReference type="PROSITE" id="PS00211">
    <property type="entry name" value="ABC_TRANSPORTER_1"/>
    <property type="match status" value="1"/>
</dbReference>
<evidence type="ECO:0000256" key="6">
    <source>
        <dbReference type="ARBA" id="ARBA00022840"/>
    </source>
</evidence>
<accession>A0A6M8HWS5</accession>
<dbReference type="CDD" id="cd03216">
    <property type="entry name" value="ABC_Carb_Monos_I"/>
    <property type="match status" value="1"/>
</dbReference>
<name>A0A6M8HWS5_9PROT</name>
<dbReference type="SUPFAM" id="SSF52540">
    <property type="entry name" value="P-loop containing nucleoside triphosphate hydrolases"/>
    <property type="match status" value="2"/>
</dbReference>
<keyword evidence="6 10" id="KW-0067">ATP-binding</keyword>